<reference evidence="4" key="1">
    <citation type="submission" date="2023-06" db="EMBL/GenBank/DDBJ databases">
        <title>Genome sequence of Methancorpusculaceae sp. Ag1.</title>
        <authorList>
            <person name="Protasov E."/>
            <person name="Platt K."/>
            <person name="Poehlein A."/>
            <person name="Daniel R."/>
            <person name="Brune A."/>
        </authorList>
    </citation>
    <scope>NUCLEOTIDE SEQUENCE</scope>
    <source>
        <strain evidence="4">Ag1</strain>
    </source>
</reference>
<keyword evidence="5" id="KW-1185">Reference proteome</keyword>
<proteinExistence type="inferred from homology"/>
<feature type="domain" description="Aconitase A/isopropylmalate dehydratase small subunit swivel" evidence="3">
    <location>
        <begin position="53"/>
        <end position="99"/>
    </location>
</feature>
<name>A0AAE4MCW0_9EURY</name>
<dbReference type="AlphaFoldDB" id="A0AAE4MCW0"/>
<dbReference type="EMBL" id="JAWDKA010000005">
    <property type="protein sequence ID" value="MDV0441914.1"/>
    <property type="molecule type" value="Genomic_DNA"/>
</dbReference>
<dbReference type="CDD" id="cd01577">
    <property type="entry name" value="IPMI_Swivel"/>
    <property type="match status" value="1"/>
</dbReference>
<organism evidence="4 5">
    <name type="scientific">Methanorbis furvi</name>
    <dbReference type="NCBI Taxonomy" id="3028299"/>
    <lineage>
        <taxon>Archaea</taxon>
        <taxon>Methanobacteriati</taxon>
        <taxon>Methanobacteriota</taxon>
        <taxon>Stenosarchaea group</taxon>
        <taxon>Methanomicrobia</taxon>
        <taxon>Methanomicrobiales</taxon>
        <taxon>Methanocorpusculaceae</taxon>
        <taxon>Methanorbis</taxon>
    </lineage>
</organism>
<accession>A0AAE4MCW0</accession>
<keyword evidence="2 4" id="KW-0456">Lyase</keyword>
<dbReference type="GO" id="GO:0047868">
    <property type="term" value="F:dimethylmaleate hydratase activity"/>
    <property type="evidence" value="ECO:0007669"/>
    <property type="project" value="UniProtKB-EC"/>
</dbReference>
<evidence type="ECO:0000313" key="4">
    <source>
        <dbReference type="EMBL" id="MDV0441914.1"/>
    </source>
</evidence>
<evidence type="ECO:0000256" key="1">
    <source>
        <dbReference type="ARBA" id="ARBA00009869"/>
    </source>
</evidence>
<comment type="caution">
    <text evidence="4">The sequence shown here is derived from an EMBL/GenBank/DDBJ whole genome shotgun (WGS) entry which is preliminary data.</text>
</comment>
<dbReference type="InterPro" id="IPR015928">
    <property type="entry name" value="Aconitase/3IPM_dehydase_swvl"/>
</dbReference>
<dbReference type="RefSeq" id="WP_338094316.1">
    <property type="nucleotide sequence ID" value="NZ_JAWDKA010000005.1"/>
</dbReference>
<dbReference type="PANTHER" id="PTHR43345:SF2">
    <property type="entry name" value="3-ISOPROPYLMALATE DEHYDRATASE SMALL SUBUNIT 1"/>
    <property type="match status" value="1"/>
</dbReference>
<dbReference type="InterPro" id="IPR000573">
    <property type="entry name" value="AconitaseA/IPMdHydase_ssu_swvl"/>
</dbReference>
<gene>
    <name evidence="4" type="primary">dmdB</name>
    <name evidence="4" type="ORF">McpAg1_11280</name>
</gene>
<sequence>MIISGHAVVIGDDVDTDMIIAGRYLRTIDKSVWVDHIFEDYDPCLAGKMNGAVLVAGKNFGCGSSREQAVVALKEAGVRAVIAQSFARIFFRNSINYGLHIIEADFFCEDGVPVVYNSETAEITTENISCKAAPLSTRMQEILLAGGLAEYLSTKVQDDDEDCNC</sequence>
<protein>
    <submittedName>
        <fullName evidence="4">2,3-dimethylmalate dehydratase small subunit</fullName>
        <ecNumber evidence="4">4.2.1.85</ecNumber>
    </submittedName>
</protein>
<dbReference type="Proteomes" id="UP001273136">
    <property type="component" value="Unassembled WGS sequence"/>
</dbReference>
<comment type="similarity">
    <text evidence="1">Belongs to the LeuD family. LeuD type 2 subfamily.</text>
</comment>
<dbReference type="InterPro" id="IPR011827">
    <property type="entry name" value="LeuD_type2/HacB/DmdB"/>
</dbReference>
<dbReference type="Pfam" id="PF00694">
    <property type="entry name" value="Aconitase_C"/>
    <property type="match status" value="1"/>
</dbReference>
<dbReference type="EC" id="4.2.1.85" evidence="4"/>
<dbReference type="PANTHER" id="PTHR43345">
    <property type="entry name" value="3-ISOPROPYLMALATE DEHYDRATASE SMALL SUBUNIT 2-RELATED-RELATED"/>
    <property type="match status" value="1"/>
</dbReference>
<evidence type="ECO:0000313" key="5">
    <source>
        <dbReference type="Proteomes" id="UP001273136"/>
    </source>
</evidence>
<evidence type="ECO:0000256" key="2">
    <source>
        <dbReference type="ARBA" id="ARBA00023239"/>
    </source>
</evidence>
<dbReference type="InterPro" id="IPR033940">
    <property type="entry name" value="IPMI_Swivel"/>
</dbReference>
<evidence type="ECO:0000259" key="3">
    <source>
        <dbReference type="Pfam" id="PF00694"/>
    </source>
</evidence>
<dbReference type="SUPFAM" id="SSF52016">
    <property type="entry name" value="LeuD/IlvD-like"/>
    <property type="match status" value="1"/>
</dbReference>
<dbReference type="InterPro" id="IPR050075">
    <property type="entry name" value="LeuD"/>
</dbReference>
<dbReference type="Gene3D" id="3.20.19.10">
    <property type="entry name" value="Aconitase, domain 4"/>
    <property type="match status" value="1"/>
</dbReference>
<dbReference type="NCBIfam" id="TIGR02087">
    <property type="entry name" value="LEUD_arch"/>
    <property type="match status" value="1"/>
</dbReference>